<accession>A0A803KNT8</accession>
<organism evidence="3 4">
    <name type="scientific">Chenopodium quinoa</name>
    <name type="common">Quinoa</name>
    <dbReference type="NCBI Taxonomy" id="63459"/>
    <lineage>
        <taxon>Eukaryota</taxon>
        <taxon>Viridiplantae</taxon>
        <taxon>Streptophyta</taxon>
        <taxon>Embryophyta</taxon>
        <taxon>Tracheophyta</taxon>
        <taxon>Spermatophyta</taxon>
        <taxon>Magnoliopsida</taxon>
        <taxon>eudicotyledons</taxon>
        <taxon>Gunneridae</taxon>
        <taxon>Pentapetalae</taxon>
        <taxon>Caryophyllales</taxon>
        <taxon>Chenopodiaceae</taxon>
        <taxon>Chenopodioideae</taxon>
        <taxon>Atripliceae</taxon>
        <taxon>Chenopodium</taxon>
    </lineage>
</organism>
<reference evidence="3" key="1">
    <citation type="journal article" date="2017" name="Nature">
        <title>The genome of Chenopodium quinoa.</title>
        <authorList>
            <person name="Jarvis D.E."/>
            <person name="Ho Y.S."/>
            <person name="Lightfoot D.J."/>
            <person name="Schmoeckel S.M."/>
            <person name="Li B."/>
            <person name="Borm T.J.A."/>
            <person name="Ohyanagi H."/>
            <person name="Mineta K."/>
            <person name="Michell C.T."/>
            <person name="Saber N."/>
            <person name="Kharbatia N.M."/>
            <person name="Rupper R.R."/>
            <person name="Sharp A.R."/>
            <person name="Dally N."/>
            <person name="Boughton B.A."/>
            <person name="Woo Y.H."/>
            <person name="Gao G."/>
            <person name="Schijlen E.G.W.M."/>
            <person name="Guo X."/>
            <person name="Momin A.A."/>
            <person name="Negrao S."/>
            <person name="Al-Babili S."/>
            <person name="Gehring C."/>
            <person name="Roessner U."/>
            <person name="Jung C."/>
            <person name="Murphy K."/>
            <person name="Arold S.T."/>
            <person name="Gojobori T."/>
            <person name="van der Linden C.G."/>
            <person name="van Loo E.N."/>
            <person name="Jellen E.N."/>
            <person name="Maughan P.J."/>
            <person name="Tester M."/>
        </authorList>
    </citation>
    <scope>NUCLEOTIDE SEQUENCE [LARGE SCALE GENOMIC DNA]</scope>
    <source>
        <strain evidence="3">cv. PI 614886</strain>
    </source>
</reference>
<name>A0A803KNT8_CHEQI</name>
<dbReference type="Gene3D" id="1.10.3210.10">
    <property type="entry name" value="Hypothetical protein af1432"/>
    <property type="match status" value="1"/>
</dbReference>
<evidence type="ECO:0000259" key="1">
    <source>
        <dbReference type="Pfam" id="PF02541"/>
    </source>
</evidence>
<evidence type="ECO:0000313" key="4">
    <source>
        <dbReference type="Proteomes" id="UP000596660"/>
    </source>
</evidence>
<proteinExistence type="predicted"/>
<feature type="domain" description="Ppx/GppA phosphatase N-terminal" evidence="1">
    <location>
        <begin position="33"/>
        <end position="309"/>
    </location>
</feature>
<dbReference type="PANTHER" id="PTHR30005">
    <property type="entry name" value="EXOPOLYPHOSPHATASE"/>
    <property type="match status" value="1"/>
</dbReference>
<dbReference type="CDD" id="cd24006">
    <property type="entry name" value="ASKHA_NBD_PPX_GppA"/>
    <property type="match status" value="1"/>
</dbReference>
<dbReference type="Pfam" id="PF02541">
    <property type="entry name" value="Ppx-GppA"/>
    <property type="match status" value="1"/>
</dbReference>
<dbReference type="OMA" id="RECERFE"/>
<dbReference type="SUPFAM" id="SSF109604">
    <property type="entry name" value="HD-domain/PDEase-like"/>
    <property type="match status" value="1"/>
</dbReference>
<evidence type="ECO:0008006" key="5">
    <source>
        <dbReference type="Google" id="ProtNLM"/>
    </source>
</evidence>
<feature type="domain" description="Ppx/GppA phosphatase C-terminal" evidence="2">
    <location>
        <begin position="371"/>
        <end position="468"/>
    </location>
</feature>
<dbReference type="InterPro" id="IPR003695">
    <property type="entry name" value="Ppx_GppA_N"/>
</dbReference>
<dbReference type="SUPFAM" id="SSF53067">
    <property type="entry name" value="Actin-like ATPase domain"/>
    <property type="match status" value="2"/>
</dbReference>
<dbReference type="AlphaFoldDB" id="A0A803KNT8"/>
<dbReference type="EnsemblPlants" id="AUR62000694-RA">
    <property type="protein sequence ID" value="AUR62000694-RA:cds"/>
    <property type="gene ID" value="AUR62000694"/>
</dbReference>
<reference evidence="3" key="2">
    <citation type="submission" date="2021-03" db="UniProtKB">
        <authorList>
            <consortium name="EnsemblPlants"/>
        </authorList>
    </citation>
    <scope>IDENTIFICATION</scope>
</reference>
<dbReference type="Gene3D" id="3.30.420.40">
    <property type="match status" value="1"/>
</dbReference>
<dbReference type="Gramene" id="AUR62000694-RA">
    <property type="protein sequence ID" value="AUR62000694-RA:cds"/>
    <property type="gene ID" value="AUR62000694"/>
</dbReference>
<sequence length="597" mass="67108">MANPLKSQNIFASIDMGTNTFKLLIIHIEPTTAKFTTIYSHSDAVKLGRSSSSSSLISPDSQFRAIESLKKFQEILRSNNVTQIRPVGTSAIREAGNRSIFLKEVRENLGFDFEVNVLSGVEEARLIYVDIGGGSTEFVVGEHGEVVYADSLRLGHLMLTQKFGENDLVGVRDYVRELIEGSKLVGKVKNLGFEVAIGSSGTIRAIEKAIWCGYGCDDGGREIRVLGEGKRRKWWWFSREELRVLVERLCEGGFSEREKARRDGFFDKRSEFIVAGAILLEEIMELLGISEMEVSRYALGEGVVAEMVSEAFPGLELNANVRWKSVMRLALRFNGNDRMKNGVQCSSIAKDIFYGLRKYNKVFEDRITVELCLDEKDFEYLEAACMFHNIGLYFGKKSYHKQSCSIIKEQSQLDGYTSEEIELIAQLARHHRKKFPKFECTFLQNFSREKFGLFCSILRISVIIQQHKLLKLREIKFDDSGEGFVLALVNKGDLPMLPDSEKSLAKDIEAKMGKEAEYFEAVQTIALSLKLEVIDCSSYGLFRVIGVMLAYNPVELTIPQNLGTGANLGLCHLISHSSTLCVVEEQSSQISSVWTVP</sequence>
<dbReference type="Proteomes" id="UP000596660">
    <property type="component" value="Unplaced"/>
</dbReference>
<protein>
    <recommendedName>
        <fullName evidence="5">Exopolyphosphatase</fullName>
    </recommendedName>
</protein>
<evidence type="ECO:0000259" key="2">
    <source>
        <dbReference type="Pfam" id="PF21447"/>
    </source>
</evidence>
<dbReference type="GO" id="GO:0016462">
    <property type="term" value="F:pyrophosphatase activity"/>
    <property type="evidence" value="ECO:0007669"/>
    <property type="project" value="TreeGrafter"/>
</dbReference>
<dbReference type="InterPro" id="IPR048950">
    <property type="entry name" value="Ppx_GppA_C"/>
</dbReference>
<evidence type="ECO:0000313" key="3">
    <source>
        <dbReference type="EnsemblPlants" id="AUR62000694-RA:cds"/>
    </source>
</evidence>
<dbReference type="InterPro" id="IPR043129">
    <property type="entry name" value="ATPase_NBD"/>
</dbReference>
<dbReference type="InterPro" id="IPR050273">
    <property type="entry name" value="GppA/Ppx_hydrolase"/>
</dbReference>
<keyword evidence="4" id="KW-1185">Reference proteome</keyword>
<dbReference type="Gene3D" id="3.30.420.150">
    <property type="entry name" value="Exopolyphosphatase. Domain 2"/>
    <property type="match status" value="1"/>
</dbReference>
<dbReference type="Pfam" id="PF21447">
    <property type="entry name" value="Ppx-GppA_III"/>
    <property type="match status" value="1"/>
</dbReference>
<dbReference type="PANTHER" id="PTHR30005:SF0">
    <property type="entry name" value="RETROGRADE REGULATION PROTEIN 2"/>
    <property type="match status" value="1"/>
</dbReference>